<feature type="compositionally biased region" description="Polar residues" evidence="1">
    <location>
        <begin position="159"/>
        <end position="176"/>
    </location>
</feature>
<comment type="caution">
    <text evidence="2">The sequence shown here is derived from an EMBL/GenBank/DDBJ whole genome shotgun (WGS) entry which is preliminary data.</text>
</comment>
<protein>
    <submittedName>
        <fullName evidence="2">Uncharacterized protein</fullName>
    </submittedName>
</protein>
<feature type="compositionally biased region" description="Basic residues" evidence="1">
    <location>
        <begin position="282"/>
        <end position="293"/>
    </location>
</feature>
<dbReference type="Proteomes" id="UP001150266">
    <property type="component" value="Unassembled WGS sequence"/>
</dbReference>
<dbReference type="OrthoDB" id="2999192at2759"/>
<feature type="compositionally biased region" description="Polar residues" evidence="1">
    <location>
        <begin position="127"/>
        <end position="136"/>
    </location>
</feature>
<reference evidence="2" key="1">
    <citation type="submission" date="2022-08" db="EMBL/GenBank/DDBJ databases">
        <title>A Global Phylogenomic Analysis of the Shiitake Genus Lentinula.</title>
        <authorList>
            <consortium name="DOE Joint Genome Institute"/>
            <person name="Sierra-Patev S."/>
            <person name="Min B."/>
            <person name="Naranjo-Ortiz M."/>
            <person name="Looney B."/>
            <person name="Konkel Z."/>
            <person name="Slot J.C."/>
            <person name="Sakamoto Y."/>
            <person name="Steenwyk J.L."/>
            <person name="Rokas A."/>
            <person name="Carro J."/>
            <person name="Camarero S."/>
            <person name="Ferreira P."/>
            <person name="Molpeceres G."/>
            <person name="Ruiz-Duenas F.J."/>
            <person name="Serrano A."/>
            <person name="Henrissat B."/>
            <person name="Drula E."/>
            <person name="Hughes K.W."/>
            <person name="Mata J.L."/>
            <person name="Ishikawa N.K."/>
            <person name="Vargas-Isla R."/>
            <person name="Ushijima S."/>
            <person name="Smith C.A."/>
            <person name="Ahrendt S."/>
            <person name="Andreopoulos W."/>
            <person name="He G."/>
            <person name="Labutti K."/>
            <person name="Lipzen A."/>
            <person name="Ng V."/>
            <person name="Riley R."/>
            <person name="Sandor L."/>
            <person name="Barry K."/>
            <person name="Martinez A.T."/>
            <person name="Xiao Y."/>
            <person name="Gibbons J.G."/>
            <person name="Terashima K."/>
            <person name="Grigoriev I.V."/>
            <person name="Hibbett D.S."/>
        </authorList>
    </citation>
    <scope>NUCLEOTIDE SEQUENCE</scope>
    <source>
        <strain evidence="2">JLM2183</strain>
    </source>
</reference>
<dbReference type="EMBL" id="JAOTPV010000017">
    <property type="protein sequence ID" value="KAJ4473784.1"/>
    <property type="molecule type" value="Genomic_DNA"/>
</dbReference>
<feature type="compositionally biased region" description="Gly residues" evidence="1">
    <location>
        <begin position="92"/>
        <end position="101"/>
    </location>
</feature>
<sequence>MGIAESISAVGIAGTVTGLSYTQATAQQKEDEEEVKRTAEAEAALATASAPRGNNRNKQRAGAAGTGRPSGAFPVSGNLGGVREPDPKRGTKNGGAEAGNEGGRRQDGGRMNAADDLGRAGKRQIPTEPSSRADNASQKKKKNGNRRNQPQIPVDDNIPASTSNTQDTTSVQSQTPAKGRRRGGGKKRNASNVPSQITDGTDELAVDSATIKDGVTQQVTPVTPANKRAPRNHKKSNNASATTSPPLEVTTSSPAAVTLVQDPSSSQLPHPSTSPQSSRTGSRARSRRPRGNFRKNANTAANNRSSQAVETSPETQTPAAAAAATSGDVIPMLKPTQSAGHGRGRGGRRANVERSRPLVSSSQPNRIMPE</sequence>
<feature type="compositionally biased region" description="Polar residues" evidence="1">
    <location>
        <begin position="190"/>
        <end position="199"/>
    </location>
</feature>
<feature type="compositionally biased region" description="Polar residues" evidence="1">
    <location>
        <begin position="358"/>
        <end position="370"/>
    </location>
</feature>
<feature type="region of interest" description="Disordered" evidence="1">
    <location>
        <begin position="23"/>
        <end position="370"/>
    </location>
</feature>
<evidence type="ECO:0000313" key="2">
    <source>
        <dbReference type="EMBL" id="KAJ4473784.1"/>
    </source>
</evidence>
<gene>
    <name evidence="2" type="ORF">J3R30DRAFT_726934</name>
</gene>
<feature type="compositionally biased region" description="Polar residues" evidence="1">
    <location>
        <begin position="237"/>
        <end position="276"/>
    </location>
</feature>
<accession>A0A9W9A3Q0</accession>
<evidence type="ECO:0000313" key="3">
    <source>
        <dbReference type="Proteomes" id="UP001150266"/>
    </source>
</evidence>
<organism evidence="2 3">
    <name type="scientific">Lentinula aciculospora</name>
    <dbReference type="NCBI Taxonomy" id="153920"/>
    <lineage>
        <taxon>Eukaryota</taxon>
        <taxon>Fungi</taxon>
        <taxon>Dikarya</taxon>
        <taxon>Basidiomycota</taxon>
        <taxon>Agaricomycotina</taxon>
        <taxon>Agaricomycetes</taxon>
        <taxon>Agaricomycetidae</taxon>
        <taxon>Agaricales</taxon>
        <taxon>Marasmiineae</taxon>
        <taxon>Omphalotaceae</taxon>
        <taxon>Lentinula</taxon>
    </lineage>
</organism>
<proteinExistence type="predicted"/>
<dbReference type="AlphaFoldDB" id="A0A9W9A3Q0"/>
<evidence type="ECO:0000256" key="1">
    <source>
        <dbReference type="SAM" id="MobiDB-lite"/>
    </source>
</evidence>
<feature type="compositionally biased region" description="Low complexity" evidence="1">
    <location>
        <begin position="41"/>
        <end position="50"/>
    </location>
</feature>
<name>A0A9W9A3Q0_9AGAR</name>
<feature type="compositionally biased region" description="Polar residues" evidence="1">
    <location>
        <begin position="295"/>
        <end position="318"/>
    </location>
</feature>
<feature type="compositionally biased region" description="Basic residues" evidence="1">
    <location>
        <begin position="178"/>
        <end position="189"/>
    </location>
</feature>
<keyword evidence="3" id="KW-1185">Reference proteome</keyword>